<feature type="non-terminal residue" evidence="1">
    <location>
        <position position="72"/>
    </location>
</feature>
<accession>A0ABW3MQ46</accession>
<dbReference type="EMBL" id="JBHTIS010003804">
    <property type="protein sequence ID" value="MFD1051704.1"/>
    <property type="molecule type" value="Genomic_DNA"/>
</dbReference>
<reference evidence="2" key="1">
    <citation type="journal article" date="2019" name="Int. J. Syst. Evol. Microbiol.">
        <title>The Global Catalogue of Microorganisms (GCM) 10K type strain sequencing project: providing services to taxonomists for standard genome sequencing and annotation.</title>
        <authorList>
            <consortium name="The Broad Institute Genomics Platform"/>
            <consortium name="The Broad Institute Genome Sequencing Center for Infectious Disease"/>
            <person name="Wu L."/>
            <person name="Ma J."/>
        </authorList>
    </citation>
    <scope>NUCLEOTIDE SEQUENCE [LARGE SCALE GENOMIC DNA]</scope>
    <source>
        <strain evidence="2">JCM 31486</strain>
    </source>
</reference>
<name>A0ABW3MQ46_9PSEU</name>
<protein>
    <submittedName>
        <fullName evidence="1">Uncharacterized protein</fullName>
    </submittedName>
</protein>
<evidence type="ECO:0000313" key="1">
    <source>
        <dbReference type="EMBL" id="MFD1051704.1"/>
    </source>
</evidence>
<proteinExistence type="predicted"/>
<dbReference type="Proteomes" id="UP001597045">
    <property type="component" value="Unassembled WGS sequence"/>
</dbReference>
<sequence length="72" mass="8703">MHPRLTAFAERILDDPAFEVEFCDVTVLYRRQRTLKLAERWLKAQVERRNWDGYMERESIIWHQMQPALAAV</sequence>
<organism evidence="1 2">
    <name type="scientific">Kibdelosporangium lantanae</name>
    <dbReference type="NCBI Taxonomy" id="1497396"/>
    <lineage>
        <taxon>Bacteria</taxon>
        <taxon>Bacillati</taxon>
        <taxon>Actinomycetota</taxon>
        <taxon>Actinomycetes</taxon>
        <taxon>Pseudonocardiales</taxon>
        <taxon>Pseudonocardiaceae</taxon>
        <taxon>Kibdelosporangium</taxon>
    </lineage>
</organism>
<gene>
    <name evidence="1" type="ORF">ACFQ1S_42190</name>
</gene>
<evidence type="ECO:0000313" key="2">
    <source>
        <dbReference type="Proteomes" id="UP001597045"/>
    </source>
</evidence>
<keyword evidence="2" id="KW-1185">Reference proteome</keyword>
<comment type="caution">
    <text evidence="1">The sequence shown here is derived from an EMBL/GenBank/DDBJ whole genome shotgun (WGS) entry which is preliminary data.</text>
</comment>